<sequence length="620" mass="65795">MTDFQGTGTADTAGGDTAGRAAADADLKDGEEAGARAPAGERTPEEPPRHAGLGPLGWLRWGWRQLTTMRTALILLFLVALGTVPGSILPQRGQAPEEVAAYLEEHTTLGPWLDRLSMFDVFAAPWFAAIYILLFVSLAGCVIPRAGQHYRAMRARPPAAPRNLGRLPQSASFETDAPPEDVLAEARTVLRGRRFRVDVADGAASAEKGYLGETGNLVFHLALLALLFALGVGNLFGYQGNVLLTEGKTFAHSLSLYDQFTPGRVFDAEDLPPFTLTLDDFKAEYLTEGEKRGQATDFNAAIRYRPAPDAAERSYDLRINHPLNVGGTKVYLLGHGYAPEFTVRDAEGEVAFRDAVPFLEMGQRNLTSEGVVKVPDAQPEQLAFYGILWPTAMASEDGEQIVSGFPAPLRPVVTITAFKGDIGLDDGTPQSVYRLEGVGETLHPVKDGQKLLEPGETFEIPGGGSITFEGLKEYVTVSVNRDPGRIPALIAAILAVLGVATSFMVRRRRVWVRASAAEGGRTVVEVGGLTLGNPTAEFDEIVAALRGPGDEPESGGSEGEGPEAERPEAEGSGDGPENGGPQDDGSESNGSGNGGPADDGPGEHGPDADRESGPATESKE</sequence>
<keyword evidence="4 7" id="KW-1133">Transmembrane helix</keyword>
<evidence type="ECO:0000256" key="5">
    <source>
        <dbReference type="ARBA" id="ARBA00023136"/>
    </source>
</evidence>
<feature type="transmembrane region" description="Helical" evidence="7">
    <location>
        <begin position="486"/>
        <end position="505"/>
    </location>
</feature>
<evidence type="ECO:0000256" key="3">
    <source>
        <dbReference type="ARBA" id="ARBA00022748"/>
    </source>
</evidence>
<dbReference type="GO" id="GO:0016020">
    <property type="term" value="C:membrane"/>
    <property type="evidence" value="ECO:0007669"/>
    <property type="project" value="UniProtKB-SubCell"/>
</dbReference>
<feature type="compositionally biased region" description="Low complexity" evidence="6">
    <location>
        <begin position="1"/>
        <end position="22"/>
    </location>
</feature>
<dbReference type="Proteomes" id="UP000316706">
    <property type="component" value="Unassembled WGS sequence"/>
</dbReference>
<feature type="transmembrane region" description="Helical" evidence="7">
    <location>
        <begin position="217"/>
        <end position="238"/>
    </location>
</feature>
<keyword evidence="3" id="KW-0201">Cytochrome c-type biogenesis</keyword>
<evidence type="ECO:0000256" key="1">
    <source>
        <dbReference type="ARBA" id="ARBA00004141"/>
    </source>
</evidence>
<feature type="region of interest" description="Disordered" evidence="6">
    <location>
        <begin position="1"/>
        <end position="51"/>
    </location>
</feature>
<dbReference type="PANTHER" id="PTHR31566:SF0">
    <property type="entry name" value="CYTOCHROME C BIOGENESIS PROTEIN CCS1, CHLOROPLASTIC"/>
    <property type="match status" value="1"/>
</dbReference>
<accession>A0A543IMK2</accession>
<proteinExistence type="predicted"/>
<reference evidence="9 10" key="1">
    <citation type="submission" date="2019-06" db="EMBL/GenBank/DDBJ databases">
        <title>Sequencing the genomes of 1000 actinobacteria strains.</title>
        <authorList>
            <person name="Klenk H.-P."/>
        </authorList>
    </citation>
    <scope>NUCLEOTIDE SEQUENCE [LARGE SCALE GENOMIC DNA]</scope>
    <source>
        <strain evidence="9 10">DSM 45043</strain>
    </source>
</reference>
<evidence type="ECO:0000256" key="4">
    <source>
        <dbReference type="ARBA" id="ARBA00022989"/>
    </source>
</evidence>
<evidence type="ECO:0000259" key="8">
    <source>
        <dbReference type="Pfam" id="PF05140"/>
    </source>
</evidence>
<dbReference type="GO" id="GO:0017004">
    <property type="term" value="P:cytochrome complex assembly"/>
    <property type="evidence" value="ECO:0007669"/>
    <property type="project" value="UniProtKB-KW"/>
</dbReference>
<evidence type="ECO:0000313" key="9">
    <source>
        <dbReference type="EMBL" id="TQM71768.1"/>
    </source>
</evidence>
<feature type="transmembrane region" description="Helical" evidence="7">
    <location>
        <begin position="72"/>
        <end position="89"/>
    </location>
</feature>
<feature type="compositionally biased region" description="Basic and acidic residues" evidence="6">
    <location>
        <begin position="23"/>
        <end position="34"/>
    </location>
</feature>
<feature type="compositionally biased region" description="Basic and acidic residues" evidence="6">
    <location>
        <begin position="601"/>
        <end position="620"/>
    </location>
</feature>
<dbReference type="InterPro" id="IPR007816">
    <property type="entry name" value="ResB-like_domain"/>
</dbReference>
<name>A0A543IMK2_9ACTN</name>
<dbReference type="Pfam" id="PF05140">
    <property type="entry name" value="ResB"/>
    <property type="match status" value="1"/>
</dbReference>
<comment type="subcellular location">
    <subcellularLocation>
        <location evidence="1">Membrane</location>
        <topology evidence="1">Multi-pass membrane protein</topology>
    </subcellularLocation>
</comment>
<feature type="region of interest" description="Disordered" evidence="6">
    <location>
        <begin position="546"/>
        <end position="620"/>
    </location>
</feature>
<gene>
    <name evidence="9" type="ORF">FHX41_5543</name>
</gene>
<dbReference type="OrthoDB" id="3949537at2"/>
<evidence type="ECO:0000256" key="7">
    <source>
        <dbReference type="SAM" id="Phobius"/>
    </source>
</evidence>
<evidence type="ECO:0000313" key="10">
    <source>
        <dbReference type="Proteomes" id="UP000316706"/>
    </source>
</evidence>
<dbReference type="PANTHER" id="PTHR31566">
    <property type="entry name" value="CYTOCHROME C BIOGENESIS PROTEIN CCS1, CHLOROPLASTIC"/>
    <property type="match status" value="1"/>
</dbReference>
<comment type="caution">
    <text evidence="9">The sequence shown here is derived from an EMBL/GenBank/DDBJ whole genome shotgun (WGS) entry which is preliminary data.</text>
</comment>
<keyword evidence="10" id="KW-1185">Reference proteome</keyword>
<feature type="domain" description="ResB-like" evidence="8">
    <location>
        <begin position="69"/>
        <end position="534"/>
    </location>
</feature>
<evidence type="ECO:0000256" key="6">
    <source>
        <dbReference type="SAM" id="MobiDB-lite"/>
    </source>
</evidence>
<dbReference type="RefSeq" id="WP_141973348.1">
    <property type="nucleotide sequence ID" value="NZ_VFPO01000001.1"/>
</dbReference>
<dbReference type="CDD" id="cd00299">
    <property type="entry name" value="GST_C_family"/>
    <property type="match status" value="1"/>
</dbReference>
<organism evidence="9 10">
    <name type="scientific">Actinomadura hallensis</name>
    <dbReference type="NCBI Taxonomy" id="337895"/>
    <lineage>
        <taxon>Bacteria</taxon>
        <taxon>Bacillati</taxon>
        <taxon>Actinomycetota</taxon>
        <taxon>Actinomycetes</taxon>
        <taxon>Streptosporangiales</taxon>
        <taxon>Thermomonosporaceae</taxon>
        <taxon>Actinomadura</taxon>
    </lineage>
</organism>
<evidence type="ECO:0000256" key="2">
    <source>
        <dbReference type="ARBA" id="ARBA00022692"/>
    </source>
</evidence>
<dbReference type="InterPro" id="IPR023494">
    <property type="entry name" value="Cyt_c_bgen_Ccs1/CcsB/ResB"/>
</dbReference>
<protein>
    <submittedName>
        <fullName evidence="9">Cytochrome c biogenesis protein</fullName>
    </submittedName>
</protein>
<keyword evidence="5 7" id="KW-0472">Membrane</keyword>
<dbReference type="EMBL" id="VFPO01000001">
    <property type="protein sequence ID" value="TQM71768.1"/>
    <property type="molecule type" value="Genomic_DNA"/>
</dbReference>
<feature type="transmembrane region" description="Helical" evidence="7">
    <location>
        <begin position="123"/>
        <end position="144"/>
    </location>
</feature>
<keyword evidence="2 7" id="KW-0812">Transmembrane</keyword>
<dbReference type="AlphaFoldDB" id="A0A543IMK2"/>